<dbReference type="EMBL" id="AP023098">
    <property type="protein sequence ID" value="BCE84186.1"/>
    <property type="molecule type" value="Genomic_DNA"/>
</dbReference>
<evidence type="ECO:0000313" key="2">
    <source>
        <dbReference type="EMBL" id="BCE66132.1"/>
    </source>
</evidence>
<gene>
    <name evidence="1" type="ORF">XF5B_49690</name>
    <name evidence="2" type="ORF">XF6B_49310</name>
    <name evidence="3" type="ORF">XF9B_56070</name>
</gene>
<protein>
    <submittedName>
        <fullName evidence="1">Uncharacterized protein</fullName>
    </submittedName>
</protein>
<sequence length="210" mass="22818">MRLQPRYGSNPTRTMRRQIQEQRKQFVGSARVSRPVELVIDKSAEQAGIIATKRAALLGTCADMRREFGIEDIGKYLIASVQAKGCAKFPDRRDRQQLRSRTGDAFVRPAADRVEIPACQSSRRSGTPALQAAVLGSASLGVWHALGPADAVLIEADRVDTLREKAATIGIDEPEYAIALGNAEEAASSEVVVDDPSPFRSLQARTPATF</sequence>
<accession>A0A810A0W3</accession>
<reference evidence="1" key="1">
    <citation type="submission" date="2020-05" db="EMBL/GenBank/DDBJ databases">
        <title>Complete genome sequence of Bradyrhizobium diazoefficiens XF5 isolated from soybean nodule.</title>
        <authorList>
            <person name="Noda R."/>
            <person name="Kakizaki K."/>
            <person name="Minamisawa K."/>
        </authorList>
    </citation>
    <scope>NUCLEOTIDE SEQUENCE</scope>
    <source>
        <strain evidence="1">XF5</strain>
    </source>
</reference>
<proteinExistence type="predicted"/>
<evidence type="ECO:0000313" key="3">
    <source>
        <dbReference type="EMBL" id="BCE84186.1"/>
    </source>
</evidence>
<dbReference type="AlphaFoldDB" id="A0A810A0W3"/>
<name>A0A810A0W3_9BRAD</name>
<organism evidence="1">
    <name type="scientific">Bradyrhizobium diazoefficiens</name>
    <dbReference type="NCBI Taxonomy" id="1355477"/>
    <lineage>
        <taxon>Bacteria</taxon>
        <taxon>Pseudomonadati</taxon>
        <taxon>Pseudomonadota</taxon>
        <taxon>Alphaproteobacteria</taxon>
        <taxon>Hyphomicrobiales</taxon>
        <taxon>Nitrobacteraceae</taxon>
        <taxon>Bradyrhizobium</taxon>
    </lineage>
</organism>
<reference evidence="2" key="2">
    <citation type="submission" date="2020-05" db="EMBL/GenBank/DDBJ databases">
        <title>Complete genome sequence of Bradyrhizobium diazoefficiens XF6 isolated from soybean nodule.</title>
        <authorList>
            <person name="Noda R."/>
            <person name="Kakizaki K."/>
            <person name="Minamisawa K."/>
        </authorList>
    </citation>
    <scope>NUCLEOTIDE SEQUENCE</scope>
    <source>
        <strain evidence="2">XF6</strain>
    </source>
</reference>
<dbReference type="EMBL" id="AP023095">
    <property type="protein sequence ID" value="BCE57457.1"/>
    <property type="molecule type" value="Genomic_DNA"/>
</dbReference>
<reference evidence="3" key="3">
    <citation type="submission" date="2020-05" db="EMBL/GenBank/DDBJ databases">
        <title>Complete genome sequence of Bradyrhizobium diazoefficiens XF9 isolated from soybean nodule.</title>
        <authorList>
            <person name="Noda R."/>
            <person name="Kakizaki K."/>
            <person name="Minamisawa K."/>
        </authorList>
    </citation>
    <scope>NUCLEOTIDE SEQUENCE</scope>
    <source>
        <strain evidence="3">XF9</strain>
    </source>
</reference>
<evidence type="ECO:0000313" key="1">
    <source>
        <dbReference type="EMBL" id="BCE57457.1"/>
    </source>
</evidence>
<dbReference type="EMBL" id="AP023096">
    <property type="protein sequence ID" value="BCE66132.1"/>
    <property type="molecule type" value="Genomic_DNA"/>
</dbReference>